<comment type="subunit">
    <text evidence="4">Composed of two components (A and B), the A component is the catalytic subunit and the B component confers calcium sensitivity.</text>
</comment>
<evidence type="ECO:0000256" key="5">
    <source>
        <dbReference type="ARBA" id="ARBA00022723"/>
    </source>
</evidence>
<evidence type="ECO:0000256" key="2">
    <source>
        <dbReference type="ARBA" id="ARBA00001965"/>
    </source>
</evidence>
<dbReference type="EMBL" id="MCGN01000004">
    <property type="protein sequence ID" value="ORY97776.1"/>
    <property type="molecule type" value="Genomic_DNA"/>
</dbReference>
<dbReference type="OrthoDB" id="5593063at2759"/>
<dbReference type="InterPro" id="IPR006186">
    <property type="entry name" value="Ser/Thr-sp_prot-phosphatase"/>
</dbReference>
<evidence type="ECO:0000256" key="11">
    <source>
        <dbReference type="ARBA" id="ARBA00047761"/>
    </source>
</evidence>
<evidence type="ECO:0000256" key="8">
    <source>
        <dbReference type="ARBA" id="ARBA00022860"/>
    </source>
</evidence>
<dbReference type="InterPro" id="IPR041751">
    <property type="entry name" value="MPP_PP2B"/>
</dbReference>
<gene>
    <name evidence="16" type="ORF">BCR43DRAFT_490338</name>
</gene>
<evidence type="ECO:0000256" key="7">
    <source>
        <dbReference type="ARBA" id="ARBA00022833"/>
    </source>
</evidence>
<keyword evidence="9" id="KW-0904">Protein phosphatase</keyword>
<dbReference type="GO" id="GO:0046872">
    <property type="term" value="F:metal ion binding"/>
    <property type="evidence" value="ECO:0007669"/>
    <property type="project" value="UniProtKB-KW"/>
</dbReference>
<dbReference type="AlphaFoldDB" id="A0A1X2HH45"/>
<dbReference type="CDD" id="cd07416">
    <property type="entry name" value="MPP_PP2B"/>
    <property type="match status" value="1"/>
</dbReference>
<dbReference type="GO" id="GO:0005955">
    <property type="term" value="C:calcineurin complex"/>
    <property type="evidence" value="ECO:0007669"/>
    <property type="project" value="UniProtKB-ARBA"/>
</dbReference>
<dbReference type="Proteomes" id="UP000242180">
    <property type="component" value="Unassembled WGS sequence"/>
</dbReference>
<dbReference type="STRING" id="13706.A0A1X2HH45"/>
<evidence type="ECO:0000256" key="1">
    <source>
        <dbReference type="ARBA" id="ARBA00001947"/>
    </source>
</evidence>
<sequence length="552" mass="63101">MTSMTSKQQPRNFTEHRMDDGRVVSTLHRVDTGNQSSAVEPPATHKPTDEELWSKERPDCPDLEFLKKHFTHEGRLTEAQALKILRSVQVILRSEPTLLRIPAPITICGDVHGQFYDLLKLFDVGGNPEVTRYLFLGDYVDRGYFSIEVLLYMWAQKLTYPNSFFLLRGNHECRHLTDYFTFKMECQHKYSKLVYDTAMECFDCLPLAAVVNDQFICMHGGLSPELKTLKDIEQLDRFRETPTSGLMCDLLWADPFEDFDAEHNPKFDHNNVRGCSYFFSYKATCHFLDKNHLLSVIRAHEAQANGYRMYRKSKTTGFPALMTIFSAPNYIDVYNNKAAVLRYDKNVLNIRQFNSSPHPYWLPNFMNVFDWSLPFVGEKITSMLLAILNICSQEELAQAAQGEEMRPTSPLGRRVSPDLELEHRRHIIKSKIRAVGRMSRAYSVLRENAELVHELKNLSGKGKLPTGTLALGSEGIRDAITSFEEAKQSDIENERLPPTTRLSKVAAQQQATNNKIKNAVEQKDQSVERIAEAIASPNDDDQQKRASKAPPL</sequence>
<keyword evidence="6 13" id="KW-0378">Hydrolase</keyword>
<keyword evidence="17" id="KW-1185">Reference proteome</keyword>
<evidence type="ECO:0000259" key="15">
    <source>
        <dbReference type="PROSITE" id="PS00125"/>
    </source>
</evidence>
<protein>
    <recommendedName>
        <fullName evidence="13">Serine/threonine-protein phosphatase</fullName>
        <ecNumber evidence="13">3.1.3.16</ecNumber>
    </recommendedName>
</protein>
<evidence type="ECO:0000256" key="9">
    <source>
        <dbReference type="ARBA" id="ARBA00022912"/>
    </source>
</evidence>
<dbReference type="InterPro" id="IPR029052">
    <property type="entry name" value="Metallo-depent_PP-like"/>
</dbReference>
<comment type="cofactor">
    <cofactor evidence="2">
        <name>Fe(3+)</name>
        <dbReference type="ChEBI" id="CHEBI:29034"/>
    </cofactor>
</comment>
<dbReference type="PROSITE" id="PS00125">
    <property type="entry name" value="SER_THR_PHOSPHATASE"/>
    <property type="match status" value="1"/>
</dbReference>
<dbReference type="EC" id="3.1.3.16" evidence="13"/>
<evidence type="ECO:0000313" key="17">
    <source>
        <dbReference type="Proteomes" id="UP000242180"/>
    </source>
</evidence>
<feature type="region of interest" description="Disordered" evidence="14">
    <location>
        <begin position="1"/>
        <end position="54"/>
    </location>
</feature>
<dbReference type="InterPro" id="IPR043360">
    <property type="entry name" value="PP2B"/>
</dbReference>
<dbReference type="GO" id="GO:0033192">
    <property type="term" value="F:calmodulin-dependent protein phosphatase activity"/>
    <property type="evidence" value="ECO:0007669"/>
    <property type="project" value="InterPro"/>
</dbReference>
<dbReference type="FunFam" id="3.60.21.10:FF:000053">
    <property type="entry name" value="Serine/threonine-protein phosphatase"/>
    <property type="match status" value="1"/>
</dbReference>
<feature type="domain" description="Serine/threonine specific protein phosphatases" evidence="15">
    <location>
        <begin position="167"/>
        <end position="172"/>
    </location>
</feature>
<feature type="compositionally biased region" description="Polar residues" evidence="14">
    <location>
        <begin position="504"/>
        <end position="516"/>
    </location>
</feature>
<comment type="cofactor">
    <cofactor evidence="1">
        <name>Zn(2+)</name>
        <dbReference type="ChEBI" id="CHEBI:29105"/>
    </cofactor>
</comment>
<feature type="compositionally biased region" description="Basic and acidic residues" evidence="14">
    <location>
        <begin position="13"/>
        <end position="22"/>
    </location>
</feature>
<dbReference type="Pfam" id="PF00149">
    <property type="entry name" value="Metallophos"/>
    <property type="match status" value="1"/>
</dbReference>
<evidence type="ECO:0000256" key="13">
    <source>
        <dbReference type="RuleBase" id="RU004273"/>
    </source>
</evidence>
<dbReference type="SUPFAM" id="SSF56300">
    <property type="entry name" value="Metallo-dependent phosphatases"/>
    <property type="match status" value="1"/>
</dbReference>
<name>A0A1X2HH45_SYNRA</name>
<keyword evidence="8" id="KW-0112">Calmodulin-binding</keyword>
<dbReference type="GO" id="GO:0005516">
    <property type="term" value="F:calmodulin binding"/>
    <property type="evidence" value="ECO:0007669"/>
    <property type="project" value="UniProtKB-KW"/>
</dbReference>
<comment type="similarity">
    <text evidence="3">Belongs to the PPP phosphatase family. PP-2B subfamily.</text>
</comment>
<evidence type="ECO:0000256" key="4">
    <source>
        <dbReference type="ARBA" id="ARBA00011112"/>
    </source>
</evidence>
<keyword evidence="10" id="KW-0408">Iron</keyword>
<evidence type="ECO:0000256" key="10">
    <source>
        <dbReference type="ARBA" id="ARBA00023004"/>
    </source>
</evidence>
<keyword evidence="7" id="KW-0862">Zinc</keyword>
<dbReference type="SMART" id="SM00156">
    <property type="entry name" value="PP2Ac"/>
    <property type="match status" value="1"/>
</dbReference>
<dbReference type="PRINTS" id="PR00114">
    <property type="entry name" value="STPHPHTASE"/>
</dbReference>
<feature type="region of interest" description="Disordered" evidence="14">
    <location>
        <begin position="504"/>
        <end position="524"/>
    </location>
</feature>
<proteinExistence type="inferred from homology"/>
<dbReference type="InParanoid" id="A0A1X2HH45"/>
<accession>A0A1X2HH45</accession>
<evidence type="ECO:0000313" key="16">
    <source>
        <dbReference type="EMBL" id="ORY97776.1"/>
    </source>
</evidence>
<keyword evidence="5" id="KW-0479">Metal-binding</keyword>
<comment type="catalytic activity">
    <reaction evidence="12 13">
        <text>O-phospho-L-threonyl-[protein] + H2O = L-threonyl-[protein] + phosphate</text>
        <dbReference type="Rhea" id="RHEA:47004"/>
        <dbReference type="Rhea" id="RHEA-COMP:11060"/>
        <dbReference type="Rhea" id="RHEA-COMP:11605"/>
        <dbReference type="ChEBI" id="CHEBI:15377"/>
        <dbReference type="ChEBI" id="CHEBI:30013"/>
        <dbReference type="ChEBI" id="CHEBI:43474"/>
        <dbReference type="ChEBI" id="CHEBI:61977"/>
        <dbReference type="EC" id="3.1.3.16"/>
    </reaction>
</comment>
<dbReference type="PANTHER" id="PTHR45673">
    <property type="entry name" value="SERINE/THREONINE-PROTEIN PHOSPHATASE 2B CATALYTIC SUBUNIT 1-RELATED"/>
    <property type="match status" value="1"/>
</dbReference>
<evidence type="ECO:0000256" key="12">
    <source>
        <dbReference type="ARBA" id="ARBA00048336"/>
    </source>
</evidence>
<dbReference type="GO" id="GO:0097720">
    <property type="term" value="P:calcineurin-mediated signaling"/>
    <property type="evidence" value="ECO:0007669"/>
    <property type="project" value="InterPro"/>
</dbReference>
<evidence type="ECO:0000256" key="3">
    <source>
        <dbReference type="ARBA" id="ARBA00009905"/>
    </source>
</evidence>
<comment type="catalytic activity">
    <reaction evidence="11">
        <text>O-phospho-L-seryl-[protein] + H2O = L-seryl-[protein] + phosphate</text>
        <dbReference type="Rhea" id="RHEA:20629"/>
        <dbReference type="Rhea" id="RHEA-COMP:9863"/>
        <dbReference type="Rhea" id="RHEA-COMP:11604"/>
        <dbReference type="ChEBI" id="CHEBI:15377"/>
        <dbReference type="ChEBI" id="CHEBI:29999"/>
        <dbReference type="ChEBI" id="CHEBI:43474"/>
        <dbReference type="ChEBI" id="CHEBI:83421"/>
        <dbReference type="EC" id="3.1.3.16"/>
    </reaction>
</comment>
<comment type="caution">
    <text evidence="16">The sequence shown here is derived from an EMBL/GenBank/DDBJ whole genome shotgun (WGS) entry which is preliminary data.</text>
</comment>
<evidence type="ECO:0000256" key="6">
    <source>
        <dbReference type="ARBA" id="ARBA00022801"/>
    </source>
</evidence>
<dbReference type="Gene3D" id="3.60.21.10">
    <property type="match status" value="1"/>
</dbReference>
<organism evidence="16 17">
    <name type="scientific">Syncephalastrum racemosum</name>
    <name type="common">Filamentous fungus</name>
    <dbReference type="NCBI Taxonomy" id="13706"/>
    <lineage>
        <taxon>Eukaryota</taxon>
        <taxon>Fungi</taxon>
        <taxon>Fungi incertae sedis</taxon>
        <taxon>Mucoromycota</taxon>
        <taxon>Mucoromycotina</taxon>
        <taxon>Mucoromycetes</taxon>
        <taxon>Mucorales</taxon>
        <taxon>Syncephalastraceae</taxon>
        <taxon>Syncephalastrum</taxon>
    </lineage>
</organism>
<dbReference type="InterPro" id="IPR004843">
    <property type="entry name" value="Calcineurin-like_PHP"/>
</dbReference>
<reference evidence="16 17" key="1">
    <citation type="submission" date="2016-07" db="EMBL/GenBank/DDBJ databases">
        <title>Pervasive Adenine N6-methylation of Active Genes in Fungi.</title>
        <authorList>
            <consortium name="DOE Joint Genome Institute"/>
            <person name="Mondo S.J."/>
            <person name="Dannebaum R.O."/>
            <person name="Kuo R.C."/>
            <person name="Labutti K."/>
            <person name="Haridas S."/>
            <person name="Kuo A."/>
            <person name="Salamov A."/>
            <person name="Ahrendt S.R."/>
            <person name="Lipzen A."/>
            <person name="Sullivan W."/>
            <person name="Andreopoulos W.B."/>
            <person name="Clum A."/>
            <person name="Lindquist E."/>
            <person name="Daum C."/>
            <person name="Ramamoorthy G.K."/>
            <person name="Gryganskyi A."/>
            <person name="Culley D."/>
            <person name="Magnuson J.K."/>
            <person name="James T.Y."/>
            <person name="O'Malley M.A."/>
            <person name="Stajich J.E."/>
            <person name="Spatafora J.W."/>
            <person name="Visel A."/>
            <person name="Grigoriev I.V."/>
        </authorList>
    </citation>
    <scope>NUCLEOTIDE SEQUENCE [LARGE SCALE GENOMIC DNA]</scope>
    <source>
        <strain evidence="16 17">NRRL 2496</strain>
    </source>
</reference>
<feature type="compositionally biased region" description="Polar residues" evidence="14">
    <location>
        <begin position="1"/>
        <end position="12"/>
    </location>
</feature>
<evidence type="ECO:0000256" key="14">
    <source>
        <dbReference type="SAM" id="MobiDB-lite"/>
    </source>
</evidence>
<dbReference type="OMA" id="FEHNHVR"/>